<organism evidence="2 3">
    <name type="scientific">Caerostris extrusa</name>
    <name type="common">Bark spider</name>
    <name type="synonym">Caerostris bankana</name>
    <dbReference type="NCBI Taxonomy" id="172846"/>
    <lineage>
        <taxon>Eukaryota</taxon>
        <taxon>Metazoa</taxon>
        <taxon>Ecdysozoa</taxon>
        <taxon>Arthropoda</taxon>
        <taxon>Chelicerata</taxon>
        <taxon>Arachnida</taxon>
        <taxon>Araneae</taxon>
        <taxon>Araneomorphae</taxon>
        <taxon>Entelegynae</taxon>
        <taxon>Araneoidea</taxon>
        <taxon>Araneidae</taxon>
        <taxon>Caerostris</taxon>
    </lineage>
</organism>
<proteinExistence type="predicted"/>
<feature type="compositionally biased region" description="Polar residues" evidence="1">
    <location>
        <begin position="87"/>
        <end position="105"/>
    </location>
</feature>
<sequence>MSEGLTAQDRLLMLLVSPEVALSSRLQLCILRFIRASVERSVGLFAFTVAPFAKALSFSYCSKSSASELDKPIPNRFDISAEPNPKIESSCTTGPQSTPASSEVK</sequence>
<evidence type="ECO:0000313" key="3">
    <source>
        <dbReference type="Proteomes" id="UP001054945"/>
    </source>
</evidence>
<dbReference type="EMBL" id="BPLR01001881">
    <property type="protein sequence ID" value="GIX67489.1"/>
    <property type="molecule type" value="Genomic_DNA"/>
</dbReference>
<dbReference type="AlphaFoldDB" id="A0AAV4M635"/>
<comment type="caution">
    <text evidence="2">The sequence shown here is derived from an EMBL/GenBank/DDBJ whole genome shotgun (WGS) entry which is preliminary data.</text>
</comment>
<gene>
    <name evidence="2" type="ORF">CEXT_287311</name>
</gene>
<protein>
    <submittedName>
        <fullName evidence="2">Uncharacterized protein</fullName>
    </submittedName>
</protein>
<evidence type="ECO:0000256" key="1">
    <source>
        <dbReference type="SAM" id="MobiDB-lite"/>
    </source>
</evidence>
<dbReference type="Proteomes" id="UP001054945">
    <property type="component" value="Unassembled WGS sequence"/>
</dbReference>
<evidence type="ECO:0000313" key="2">
    <source>
        <dbReference type="EMBL" id="GIX67489.1"/>
    </source>
</evidence>
<keyword evidence="3" id="KW-1185">Reference proteome</keyword>
<name>A0AAV4M635_CAEEX</name>
<reference evidence="2 3" key="1">
    <citation type="submission" date="2021-06" db="EMBL/GenBank/DDBJ databases">
        <title>Caerostris extrusa draft genome.</title>
        <authorList>
            <person name="Kono N."/>
            <person name="Arakawa K."/>
        </authorList>
    </citation>
    <scope>NUCLEOTIDE SEQUENCE [LARGE SCALE GENOMIC DNA]</scope>
</reference>
<accession>A0AAV4M635</accession>
<feature type="region of interest" description="Disordered" evidence="1">
    <location>
        <begin position="64"/>
        <end position="105"/>
    </location>
</feature>